<dbReference type="GO" id="GO:0051301">
    <property type="term" value="P:cell division"/>
    <property type="evidence" value="ECO:0007669"/>
    <property type="project" value="UniProtKB-KW"/>
</dbReference>
<sequence>GRLEAAQAALGAAAKAWRGAAAELSKRLDEQLREALESHGHDPDDVVGELTCMLASGHVSPPLQSFLASTLTEPGLRRLAKTVDAALQEVSRQLLDGVLPELQLVAFVAGELRGRARAAHITHTLGLKERAVLQCEGAATRALVQAEALRQLVTRVAAQYRVFFTWLLKTLQSLEESRPEGEEGPLPGATPPGGPGSLAGVPVCVPTLLAFLDPAEGQLACDAVARDLDASQATLGLPVGSLRLPPRLAPHLRALQQAVFPG</sequence>
<evidence type="ECO:0000256" key="6">
    <source>
        <dbReference type="SAM" id="MobiDB-lite"/>
    </source>
</evidence>
<organism evidence="8 9">
    <name type="scientific">Astrephomene gubernaculifera</name>
    <dbReference type="NCBI Taxonomy" id="47775"/>
    <lineage>
        <taxon>Eukaryota</taxon>
        <taxon>Viridiplantae</taxon>
        <taxon>Chlorophyta</taxon>
        <taxon>core chlorophytes</taxon>
        <taxon>Chlorophyceae</taxon>
        <taxon>CS clade</taxon>
        <taxon>Chlamydomonadales</taxon>
        <taxon>Astrephomenaceae</taxon>
        <taxon>Astrephomene</taxon>
    </lineage>
</organism>
<accession>A0AAD3HIB7</accession>
<dbReference type="EMBL" id="BMAR01000003">
    <property type="protein sequence ID" value="GFR42379.1"/>
    <property type="molecule type" value="Genomic_DNA"/>
</dbReference>
<feature type="domain" description="Anaphase-promoting complex subunit 4 long" evidence="7">
    <location>
        <begin position="6"/>
        <end position="175"/>
    </location>
</feature>
<dbReference type="GO" id="GO:0034399">
    <property type="term" value="C:nuclear periphery"/>
    <property type="evidence" value="ECO:0007669"/>
    <property type="project" value="TreeGrafter"/>
</dbReference>
<reference evidence="8 9" key="1">
    <citation type="journal article" date="2021" name="Sci. Rep.">
        <title>Genome sequencing of the multicellular alga Astrephomene provides insights into convergent evolution of germ-soma differentiation.</title>
        <authorList>
            <person name="Yamashita S."/>
            <person name="Yamamoto K."/>
            <person name="Matsuzaki R."/>
            <person name="Suzuki S."/>
            <person name="Yamaguchi H."/>
            <person name="Hirooka S."/>
            <person name="Minakuchi Y."/>
            <person name="Miyagishima S."/>
            <person name="Kawachi M."/>
            <person name="Toyoda A."/>
            <person name="Nozaki H."/>
        </authorList>
    </citation>
    <scope>NUCLEOTIDE SEQUENCE [LARGE SCALE GENOMIC DNA]</scope>
    <source>
        <strain evidence="8 9">NIES-4017</strain>
    </source>
</reference>
<name>A0AAD3HIB7_9CHLO</name>
<protein>
    <recommendedName>
        <fullName evidence="1">Anaphase-promoting complex subunit 4</fullName>
    </recommendedName>
</protein>
<evidence type="ECO:0000256" key="2">
    <source>
        <dbReference type="ARBA" id="ARBA00022618"/>
    </source>
</evidence>
<evidence type="ECO:0000313" key="9">
    <source>
        <dbReference type="Proteomes" id="UP001054857"/>
    </source>
</evidence>
<keyword evidence="2" id="KW-0132">Cell division</keyword>
<proteinExistence type="predicted"/>
<keyword evidence="4" id="KW-0833">Ubl conjugation pathway</keyword>
<gene>
    <name evidence="8" type="ORF">Agub_g3065</name>
</gene>
<feature type="region of interest" description="Disordered" evidence="6">
    <location>
        <begin position="177"/>
        <end position="197"/>
    </location>
</feature>
<feature type="non-terminal residue" evidence="8">
    <location>
        <position position="262"/>
    </location>
</feature>
<evidence type="ECO:0000256" key="5">
    <source>
        <dbReference type="ARBA" id="ARBA00023306"/>
    </source>
</evidence>
<dbReference type="PANTHER" id="PTHR13260:SF0">
    <property type="entry name" value="ANAPHASE-PROMOTING COMPLEX SUBUNIT 4"/>
    <property type="match status" value="1"/>
</dbReference>
<dbReference type="Proteomes" id="UP001054857">
    <property type="component" value="Unassembled WGS sequence"/>
</dbReference>
<evidence type="ECO:0000256" key="3">
    <source>
        <dbReference type="ARBA" id="ARBA00022776"/>
    </source>
</evidence>
<keyword evidence="5" id="KW-0131">Cell cycle</keyword>
<dbReference type="GO" id="GO:0070979">
    <property type="term" value="P:protein K11-linked ubiquitination"/>
    <property type="evidence" value="ECO:0007669"/>
    <property type="project" value="TreeGrafter"/>
</dbReference>
<dbReference type="InterPro" id="IPR024789">
    <property type="entry name" value="APC4"/>
</dbReference>
<dbReference type="GO" id="GO:0005680">
    <property type="term" value="C:anaphase-promoting complex"/>
    <property type="evidence" value="ECO:0007669"/>
    <property type="project" value="InterPro"/>
</dbReference>
<feature type="non-terminal residue" evidence="8">
    <location>
        <position position="1"/>
    </location>
</feature>
<evidence type="ECO:0000256" key="1">
    <source>
        <dbReference type="ARBA" id="ARBA00016067"/>
    </source>
</evidence>
<dbReference type="InterPro" id="IPR024790">
    <property type="entry name" value="APC4_long_dom"/>
</dbReference>
<evidence type="ECO:0000313" key="8">
    <source>
        <dbReference type="EMBL" id="GFR42379.1"/>
    </source>
</evidence>
<evidence type="ECO:0000259" key="7">
    <source>
        <dbReference type="Pfam" id="PF12896"/>
    </source>
</evidence>
<keyword evidence="9" id="KW-1185">Reference proteome</keyword>
<dbReference type="PANTHER" id="PTHR13260">
    <property type="entry name" value="ANAPHASE PROMOTING COMPLEX SUBUNIT 4 APC4"/>
    <property type="match status" value="1"/>
</dbReference>
<evidence type="ECO:0000256" key="4">
    <source>
        <dbReference type="ARBA" id="ARBA00022786"/>
    </source>
</evidence>
<comment type="caution">
    <text evidence="8">The sequence shown here is derived from an EMBL/GenBank/DDBJ whole genome shotgun (WGS) entry which is preliminary data.</text>
</comment>
<dbReference type="GO" id="GO:0031145">
    <property type="term" value="P:anaphase-promoting complex-dependent catabolic process"/>
    <property type="evidence" value="ECO:0007669"/>
    <property type="project" value="InterPro"/>
</dbReference>
<keyword evidence="3" id="KW-0498">Mitosis</keyword>
<dbReference type="AlphaFoldDB" id="A0AAD3HIB7"/>
<dbReference type="Pfam" id="PF12896">
    <property type="entry name" value="ANAPC4"/>
    <property type="match status" value="1"/>
</dbReference>